<name>A0A4Y9L340_9BRAD</name>
<dbReference type="InterPro" id="IPR021327">
    <property type="entry name" value="DUF2934"/>
</dbReference>
<evidence type="ECO:0000313" key="1">
    <source>
        <dbReference type="EMBL" id="TFV37991.1"/>
    </source>
</evidence>
<gene>
    <name evidence="1" type="ORF">E4K65_42465</name>
</gene>
<accession>A0A4Y9L340</accession>
<keyword evidence="2" id="KW-1185">Reference proteome</keyword>
<dbReference type="AlphaFoldDB" id="A0A4Y9L340"/>
<dbReference type="EMBL" id="SPQT01000044">
    <property type="protein sequence ID" value="TFV37991.1"/>
    <property type="molecule type" value="Genomic_DNA"/>
</dbReference>
<reference evidence="1 2" key="1">
    <citation type="submission" date="2019-03" db="EMBL/GenBank/DDBJ databases">
        <title>Bradyrhizobium diversity isolated from nodules of Chamaecrista fasciculata.</title>
        <authorList>
            <person name="Klepa M.S."/>
            <person name="Urquiaga M.O."/>
            <person name="Hungria M."/>
            <person name="Delamuta J.R."/>
        </authorList>
    </citation>
    <scope>NUCLEOTIDE SEQUENCE [LARGE SCALE GENOMIC DNA]</scope>
    <source>
        <strain evidence="1 2">CNPSo 3448</strain>
    </source>
</reference>
<evidence type="ECO:0000313" key="2">
    <source>
        <dbReference type="Proteomes" id="UP000297966"/>
    </source>
</evidence>
<proteinExistence type="predicted"/>
<organism evidence="1 2">
    <name type="scientific">Bradyrhizobium niftali</name>
    <dbReference type="NCBI Taxonomy" id="2560055"/>
    <lineage>
        <taxon>Bacteria</taxon>
        <taxon>Pseudomonadati</taxon>
        <taxon>Pseudomonadota</taxon>
        <taxon>Alphaproteobacteria</taxon>
        <taxon>Hyphomicrobiales</taxon>
        <taxon>Nitrobacteraceae</taxon>
        <taxon>Bradyrhizobium</taxon>
    </lineage>
</organism>
<protein>
    <submittedName>
        <fullName evidence="1">DUF2934 domain-containing protein</fullName>
    </submittedName>
</protein>
<dbReference type="Pfam" id="PF11154">
    <property type="entry name" value="DUF2934"/>
    <property type="match status" value="1"/>
</dbReference>
<comment type="caution">
    <text evidence="1">The sequence shown here is derived from an EMBL/GenBank/DDBJ whole genome shotgun (WGS) entry which is preliminary data.</text>
</comment>
<dbReference type="Proteomes" id="UP000297966">
    <property type="component" value="Unassembled WGS sequence"/>
</dbReference>
<dbReference type="OrthoDB" id="9811127at2"/>
<sequence>MTHAYEDDIRARAYKLWEEAGKPEGRMDEFWYEAERQIKAEQVKHELKTPDTL</sequence>